<dbReference type="OrthoDB" id="29098at2759"/>
<dbReference type="Proteomes" id="UP000036987">
    <property type="component" value="Unassembled WGS sequence"/>
</dbReference>
<reference evidence="2" key="1">
    <citation type="journal article" date="2016" name="Nature">
        <title>The genome of the seagrass Zostera marina reveals angiosperm adaptation to the sea.</title>
        <authorList>
            <person name="Olsen J.L."/>
            <person name="Rouze P."/>
            <person name="Verhelst B."/>
            <person name="Lin Y.-C."/>
            <person name="Bayer T."/>
            <person name="Collen J."/>
            <person name="Dattolo E."/>
            <person name="De Paoli E."/>
            <person name="Dittami S."/>
            <person name="Maumus F."/>
            <person name="Michel G."/>
            <person name="Kersting A."/>
            <person name="Lauritano C."/>
            <person name="Lohaus R."/>
            <person name="Toepel M."/>
            <person name="Tonon T."/>
            <person name="Vanneste K."/>
            <person name="Amirebrahimi M."/>
            <person name="Brakel J."/>
            <person name="Bostroem C."/>
            <person name="Chovatia M."/>
            <person name="Grimwood J."/>
            <person name="Jenkins J.W."/>
            <person name="Jueterbock A."/>
            <person name="Mraz A."/>
            <person name="Stam W.T."/>
            <person name="Tice H."/>
            <person name="Bornberg-Bauer E."/>
            <person name="Green P.J."/>
            <person name="Pearson G.A."/>
            <person name="Procaccini G."/>
            <person name="Duarte C.M."/>
            <person name="Schmutz J."/>
            <person name="Reusch T.B.H."/>
            <person name="Van de Peer Y."/>
        </authorList>
    </citation>
    <scope>NUCLEOTIDE SEQUENCE [LARGE SCALE GENOMIC DNA]</scope>
    <source>
        <strain evidence="2">cv. Finnish</strain>
    </source>
</reference>
<protein>
    <submittedName>
        <fullName evidence="1">Uncharacterized protein</fullName>
    </submittedName>
</protein>
<gene>
    <name evidence="1" type="ORF">ZOSMA_293G00030</name>
</gene>
<organism evidence="1 2">
    <name type="scientific">Zostera marina</name>
    <name type="common">Eelgrass</name>
    <dbReference type="NCBI Taxonomy" id="29655"/>
    <lineage>
        <taxon>Eukaryota</taxon>
        <taxon>Viridiplantae</taxon>
        <taxon>Streptophyta</taxon>
        <taxon>Embryophyta</taxon>
        <taxon>Tracheophyta</taxon>
        <taxon>Spermatophyta</taxon>
        <taxon>Magnoliopsida</taxon>
        <taxon>Liliopsida</taxon>
        <taxon>Zosteraceae</taxon>
        <taxon>Zostera</taxon>
    </lineage>
</organism>
<name>A0A0K9PEA8_ZOSMR</name>
<sequence>MDEKIRRATVERLTGVTQDIAGFKKGNDCEMFRELNEICYVDGYQHLVHFAENSMKLLCEMKGLMIQRF</sequence>
<evidence type="ECO:0000313" key="1">
    <source>
        <dbReference type="EMBL" id="KMZ66577.1"/>
    </source>
</evidence>
<comment type="caution">
    <text evidence="1">The sequence shown here is derived from an EMBL/GenBank/DDBJ whole genome shotgun (WGS) entry which is preliminary data.</text>
</comment>
<dbReference type="EMBL" id="LFYR01000964">
    <property type="protein sequence ID" value="KMZ66577.1"/>
    <property type="molecule type" value="Genomic_DNA"/>
</dbReference>
<dbReference type="AlphaFoldDB" id="A0A0K9PEA8"/>
<proteinExistence type="predicted"/>
<accession>A0A0K9PEA8</accession>
<evidence type="ECO:0000313" key="2">
    <source>
        <dbReference type="Proteomes" id="UP000036987"/>
    </source>
</evidence>
<keyword evidence="2" id="KW-1185">Reference proteome</keyword>